<reference evidence="1" key="1">
    <citation type="journal article" date="2021" name="Microorganisms">
        <title>Phylogenomic Reconstruction and Metabolic Potential of the Genus Aminobacter.</title>
        <authorList>
            <person name="Artuso I."/>
            <person name="Turrini P."/>
            <person name="Pirolo M."/>
            <person name="Lugli G.A."/>
            <person name="Ventura M."/>
            <person name="Visca P."/>
        </authorList>
    </citation>
    <scope>NUCLEOTIDE SEQUENCE</scope>
    <source>
        <strain evidence="1">LMG 26462</strain>
    </source>
</reference>
<dbReference type="AlphaFoldDB" id="A0A9X1D410"/>
<keyword evidence="2" id="KW-1185">Reference proteome</keyword>
<comment type="caution">
    <text evidence="1">The sequence shown here is derived from an EMBL/GenBank/DDBJ whole genome shotgun (WGS) entry which is preliminary data.</text>
</comment>
<dbReference type="EMBL" id="JAFLWW010000001">
    <property type="protein sequence ID" value="MBT1154234.1"/>
    <property type="molecule type" value="Genomic_DNA"/>
</dbReference>
<dbReference type="RefSeq" id="WP_214385282.1">
    <property type="nucleotide sequence ID" value="NZ_JAFLWW010000001.1"/>
</dbReference>
<accession>A0A9X1D410</accession>
<evidence type="ECO:0000313" key="1">
    <source>
        <dbReference type="EMBL" id="MBT1154234.1"/>
    </source>
</evidence>
<protein>
    <submittedName>
        <fullName evidence="1">Uncharacterized protein</fullName>
    </submittedName>
</protein>
<proteinExistence type="predicted"/>
<gene>
    <name evidence="1" type="ORF">J1C56_01365</name>
</gene>
<reference evidence="1" key="2">
    <citation type="submission" date="2021-03" db="EMBL/GenBank/DDBJ databases">
        <authorList>
            <person name="Artuso I."/>
            <person name="Turrini P."/>
            <person name="Pirolo M."/>
            <person name="Lugli G.A."/>
            <person name="Ventura M."/>
            <person name="Visca P."/>
        </authorList>
    </citation>
    <scope>NUCLEOTIDE SEQUENCE</scope>
    <source>
        <strain evidence="1">LMG 26462</strain>
    </source>
</reference>
<dbReference type="Proteomes" id="UP001138921">
    <property type="component" value="Unassembled WGS sequence"/>
</dbReference>
<evidence type="ECO:0000313" key="2">
    <source>
        <dbReference type="Proteomes" id="UP001138921"/>
    </source>
</evidence>
<name>A0A9X1D410_9HYPH</name>
<sequence length="55" mass="5896">MALSEVAAGGSEPSSRLIIAEEVGGAMKARHFFAPAAWVWLKILYPQPEKELGAL</sequence>
<organism evidence="1 2">
    <name type="scientific">Aminobacter anthyllidis</name>
    <dbReference type="NCBI Taxonomy" id="1035067"/>
    <lineage>
        <taxon>Bacteria</taxon>
        <taxon>Pseudomonadati</taxon>
        <taxon>Pseudomonadota</taxon>
        <taxon>Alphaproteobacteria</taxon>
        <taxon>Hyphomicrobiales</taxon>
        <taxon>Phyllobacteriaceae</taxon>
        <taxon>Aminobacter</taxon>
    </lineage>
</organism>